<gene>
    <name evidence="3" type="ORF">H0264_15775</name>
</gene>
<feature type="region of interest" description="Disordered" evidence="1">
    <location>
        <begin position="159"/>
        <end position="180"/>
    </location>
</feature>
<evidence type="ECO:0000313" key="3">
    <source>
        <dbReference type="EMBL" id="QLY33489.1"/>
    </source>
</evidence>
<evidence type="ECO:0000313" key="4">
    <source>
        <dbReference type="Proteomes" id="UP000515512"/>
    </source>
</evidence>
<protein>
    <recommendedName>
        <fullName evidence="5">Lipoprotein</fullName>
    </recommendedName>
</protein>
<evidence type="ECO:0000256" key="2">
    <source>
        <dbReference type="SAM" id="SignalP"/>
    </source>
</evidence>
<sequence>MMRKPTTMAACLLTAFLAAACGSSTSPLQSDGMAGDCTGVFDFNSKAEPLGSSQNLVNTVYNRSASPDVITLQDLTTAAGWADGWDRMIVAGQGISRDVLNTRADLPGYCWENFPSTNPTDHPYDWYIFIEGQTPKQVLKVLRSDGLFQRAKEGALTPETRLSPIPPKVGDRGYFVPAEQ</sequence>
<dbReference type="KEGG" id="nhu:H0264_15775"/>
<evidence type="ECO:0000256" key="1">
    <source>
        <dbReference type="SAM" id="MobiDB-lite"/>
    </source>
</evidence>
<organism evidence="3 4">
    <name type="scientific">Nocardia huaxiensis</name>
    <dbReference type="NCBI Taxonomy" id="2755382"/>
    <lineage>
        <taxon>Bacteria</taxon>
        <taxon>Bacillati</taxon>
        <taxon>Actinomycetota</taxon>
        <taxon>Actinomycetes</taxon>
        <taxon>Mycobacteriales</taxon>
        <taxon>Nocardiaceae</taxon>
        <taxon>Nocardia</taxon>
    </lineage>
</organism>
<feature type="signal peptide" evidence="2">
    <location>
        <begin position="1"/>
        <end position="20"/>
    </location>
</feature>
<feature type="chain" id="PRO_5039722361" description="Lipoprotein" evidence="2">
    <location>
        <begin position="21"/>
        <end position="180"/>
    </location>
</feature>
<proteinExistence type="predicted"/>
<evidence type="ECO:0008006" key="5">
    <source>
        <dbReference type="Google" id="ProtNLM"/>
    </source>
</evidence>
<name>A0A7D7A196_9NOCA</name>
<dbReference type="AlphaFoldDB" id="A0A7D7A196"/>
<dbReference type="RefSeq" id="WP_181584653.1">
    <property type="nucleotide sequence ID" value="NZ_CP059399.1"/>
</dbReference>
<dbReference type="EMBL" id="CP059399">
    <property type="protein sequence ID" value="QLY33489.1"/>
    <property type="molecule type" value="Genomic_DNA"/>
</dbReference>
<accession>A0A7D7A196</accession>
<keyword evidence="2" id="KW-0732">Signal</keyword>
<dbReference type="PROSITE" id="PS51257">
    <property type="entry name" value="PROKAR_LIPOPROTEIN"/>
    <property type="match status" value="1"/>
</dbReference>
<dbReference type="Proteomes" id="UP000515512">
    <property type="component" value="Chromosome"/>
</dbReference>
<reference evidence="3 4" key="1">
    <citation type="submission" date="2020-07" db="EMBL/GenBank/DDBJ databases">
        <authorList>
            <person name="Zhuang K."/>
            <person name="Ran Y."/>
        </authorList>
    </citation>
    <scope>NUCLEOTIDE SEQUENCE [LARGE SCALE GENOMIC DNA]</scope>
    <source>
        <strain evidence="3 4">WCH-YHL-001</strain>
    </source>
</reference>
<keyword evidence="4" id="KW-1185">Reference proteome</keyword>